<dbReference type="SUPFAM" id="SSF53474">
    <property type="entry name" value="alpha/beta-Hydrolases"/>
    <property type="match status" value="1"/>
</dbReference>
<dbReference type="AlphaFoldDB" id="A0A0F9MZC5"/>
<protein>
    <submittedName>
        <fullName evidence="1">Uncharacterized protein</fullName>
    </submittedName>
</protein>
<organism evidence="1">
    <name type="scientific">marine sediment metagenome</name>
    <dbReference type="NCBI Taxonomy" id="412755"/>
    <lineage>
        <taxon>unclassified sequences</taxon>
        <taxon>metagenomes</taxon>
        <taxon>ecological metagenomes</taxon>
    </lineage>
</organism>
<comment type="caution">
    <text evidence="1">The sequence shown here is derived from an EMBL/GenBank/DDBJ whole genome shotgun (WGS) entry which is preliminary data.</text>
</comment>
<gene>
    <name evidence="1" type="ORF">LCGC14_1093840</name>
</gene>
<dbReference type="EMBL" id="LAZR01004877">
    <property type="protein sequence ID" value="KKN04792.1"/>
    <property type="molecule type" value="Genomic_DNA"/>
</dbReference>
<evidence type="ECO:0000313" key="1">
    <source>
        <dbReference type="EMBL" id="KKN04792.1"/>
    </source>
</evidence>
<sequence length="68" mass="7998">MDNNFKRFKLKMNIFSKFTLIIYVDNDGVKICYEIEGIGFSAFLIHGFSGNLEVMWKQITWVESLKDN</sequence>
<proteinExistence type="predicted"/>
<accession>A0A0F9MZC5</accession>
<name>A0A0F9MZC5_9ZZZZ</name>
<dbReference type="InterPro" id="IPR029058">
    <property type="entry name" value="AB_hydrolase_fold"/>
</dbReference>
<reference evidence="1" key="1">
    <citation type="journal article" date="2015" name="Nature">
        <title>Complex archaea that bridge the gap between prokaryotes and eukaryotes.</title>
        <authorList>
            <person name="Spang A."/>
            <person name="Saw J.H."/>
            <person name="Jorgensen S.L."/>
            <person name="Zaremba-Niedzwiedzka K."/>
            <person name="Martijn J."/>
            <person name="Lind A.E."/>
            <person name="van Eijk R."/>
            <person name="Schleper C."/>
            <person name="Guy L."/>
            <person name="Ettema T.J."/>
        </authorList>
    </citation>
    <scope>NUCLEOTIDE SEQUENCE</scope>
</reference>